<dbReference type="EMBL" id="KK114043">
    <property type="protein sequence ID" value="KFM61592.1"/>
    <property type="molecule type" value="Genomic_DNA"/>
</dbReference>
<evidence type="ECO:0000256" key="5">
    <source>
        <dbReference type="ARBA" id="ARBA00039112"/>
    </source>
</evidence>
<dbReference type="AlphaFoldDB" id="A0A087T903"/>
<evidence type="ECO:0000256" key="7">
    <source>
        <dbReference type="ARBA" id="ARBA00043129"/>
    </source>
</evidence>
<proteinExistence type="inferred from homology"/>
<dbReference type="PANTHER" id="PTHR12753">
    <property type="entry name" value="AD-003 - RELATED"/>
    <property type="match status" value="1"/>
</dbReference>
<comment type="catalytic activity">
    <reaction evidence="9">
        <text>N-terminal L-prolyl-L-prolyl-L-lysyl-[protein] + 2 S-adenosyl-L-methionine = N-terminal N,N-dimethyl-L-prolyl-L-prolyl-L-lysyl-[protein] + 2 S-adenosyl-L-homocysteine + 2 H(+)</text>
        <dbReference type="Rhea" id="RHEA:54736"/>
        <dbReference type="Rhea" id="RHEA-COMP:13787"/>
        <dbReference type="Rhea" id="RHEA-COMP:13974"/>
        <dbReference type="ChEBI" id="CHEBI:15378"/>
        <dbReference type="ChEBI" id="CHEBI:57856"/>
        <dbReference type="ChEBI" id="CHEBI:59789"/>
        <dbReference type="ChEBI" id="CHEBI:138059"/>
        <dbReference type="ChEBI" id="CHEBI:138318"/>
        <dbReference type="EC" id="2.1.1.244"/>
    </reaction>
</comment>
<dbReference type="Proteomes" id="UP000054359">
    <property type="component" value="Unassembled WGS sequence"/>
</dbReference>
<evidence type="ECO:0000256" key="4">
    <source>
        <dbReference type="ARBA" id="ARBA00022691"/>
    </source>
</evidence>
<keyword evidence="2 11" id="KW-0489">Methyltransferase</keyword>
<dbReference type="PANTHER" id="PTHR12753:SF0">
    <property type="entry name" value="ALPHA N-TERMINAL PROTEIN METHYLTRANSFERASE 1"/>
    <property type="match status" value="1"/>
</dbReference>
<sequence length="107" mass="12067">MYDEMTESDFYAKGKSYWETIPATIDGMLGGHSSVLNADIRASSRFLEDFLEDKKQPVGKERALDCGSGIGRVTKHLLAKLFTTVDMVEQNKEFLDASHVYLDQENN</sequence>
<feature type="non-terminal residue" evidence="11">
    <location>
        <position position="107"/>
    </location>
</feature>
<comment type="similarity">
    <text evidence="1">Belongs to the methyltransferase superfamily. NTM1 family.</text>
</comment>
<dbReference type="Pfam" id="PF05891">
    <property type="entry name" value="Methyltransf_PK"/>
    <property type="match status" value="1"/>
</dbReference>
<comment type="catalytic activity">
    <reaction evidence="8">
        <text>N-terminal L-seryl-L-prolyl-L-lysyl-[protein] + 3 S-adenosyl-L-methionine = N-terminal N,N,N-trimethyl-L-seryl-L-prolyl-L-lysyl-[protein] + 3 S-adenosyl-L-homocysteine + 3 H(+)</text>
        <dbReference type="Rhea" id="RHEA:54724"/>
        <dbReference type="Rhea" id="RHEA-COMP:13789"/>
        <dbReference type="Rhea" id="RHEA-COMP:13973"/>
        <dbReference type="ChEBI" id="CHEBI:15378"/>
        <dbReference type="ChEBI" id="CHEBI:57856"/>
        <dbReference type="ChEBI" id="CHEBI:59789"/>
        <dbReference type="ChEBI" id="CHEBI:138061"/>
        <dbReference type="ChEBI" id="CHEBI:138317"/>
        <dbReference type="EC" id="2.1.1.244"/>
    </reaction>
</comment>
<name>A0A087T903_STEMI</name>
<evidence type="ECO:0000256" key="9">
    <source>
        <dbReference type="ARBA" id="ARBA00047885"/>
    </source>
</evidence>
<evidence type="ECO:0000256" key="6">
    <source>
        <dbReference type="ARBA" id="ARBA00039449"/>
    </source>
</evidence>
<dbReference type="InterPro" id="IPR029063">
    <property type="entry name" value="SAM-dependent_MTases_sf"/>
</dbReference>
<accession>A0A087T903</accession>
<evidence type="ECO:0000256" key="10">
    <source>
        <dbReference type="ARBA" id="ARBA00048167"/>
    </source>
</evidence>
<protein>
    <recommendedName>
        <fullName evidence="6">Alpha N-terminal protein methyltransferase 1</fullName>
        <ecNumber evidence="5">2.1.1.244</ecNumber>
    </recommendedName>
    <alternativeName>
        <fullName evidence="7">X-Pro-Lys N-terminal protein methyltransferase 1</fullName>
    </alternativeName>
</protein>
<evidence type="ECO:0000256" key="1">
    <source>
        <dbReference type="ARBA" id="ARBA00009059"/>
    </source>
</evidence>
<dbReference type="GO" id="GO:0032259">
    <property type="term" value="P:methylation"/>
    <property type="evidence" value="ECO:0007669"/>
    <property type="project" value="UniProtKB-KW"/>
</dbReference>
<dbReference type="Gene3D" id="3.40.50.150">
    <property type="entry name" value="Vaccinia Virus protein VP39"/>
    <property type="match status" value="1"/>
</dbReference>
<dbReference type="GO" id="GO:0005737">
    <property type="term" value="C:cytoplasm"/>
    <property type="evidence" value="ECO:0007669"/>
    <property type="project" value="TreeGrafter"/>
</dbReference>
<evidence type="ECO:0000256" key="8">
    <source>
        <dbReference type="ARBA" id="ARBA00047306"/>
    </source>
</evidence>
<dbReference type="OMA" id="SAFQRYD"/>
<dbReference type="GO" id="GO:0071885">
    <property type="term" value="F:N-terminal protein N-methyltransferase activity"/>
    <property type="evidence" value="ECO:0007669"/>
    <property type="project" value="UniProtKB-EC"/>
</dbReference>
<dbReference type="SUPFAM" id="SSF53335">
    <property type="entry name" value="S-adenosyl-L-methionine-dependent methyltransferases"/>
    <property type="match status" value="1"/>
</dbReference>
<organism evidence="11 12">
    <name type="scientific">Stegodyphus mimosarum</name>
    <name type="common">African social velvet spider</name>
    <dbReference type="NCBI Taxonomy" id="407821"/>
    <lineage>
        <taxon>Eukaryota</taxon>
        <taxon>Metazoa</taxon>
        <taxon>Ecdysozoa</taxon>
        <taxon>Arthropoda</taxon>
        <taxon>Chelicerata</taxon>
        <taxon>Arachnida</taxon>
        <taxon>Araneae</taxon>
        <taxon>Araneomorphae</taxon>
        <taxon>Entelegynae</taxon>
        <taxon>Eresoidea</taxon>
        <taxon>Eresidae</taxon>
        <taxon>Stegodyphus</taxon>
    </lineage>
</organism>
<gene>
    <name evidence="11" type="ORF">X975_22557</name>
</gene>
<evidence type="ECO:0000256" key="3">
    <source>
        <dbReference type="ARBA" id="ARBA00022679"/>
    </source>
</evidence>
<evidence type="ECO:0000313" key="11">
    <source>
        <dbReference type="EMBL" id="KFM61592.1"/>
    </source>
</evidence>
<dbReference type="EC" id="2.1.1.244" evidence="5"/>
<evidence type="ECO:0000313" key="12">
    <source>
        <dbReference type="Proteomes" id="UP000054359"/>
    </source>
</evidence>
<dbReference type="InterPro" id="IPR008576">
    <property type="entry name" value="MeTrfase_NTM1"/>
</dbReference>
<keyword evidence="4" id="KW-0949">S-adenosyl-L-methionine</keyword>
<reference evidence="11 12" key="1">
    <citation type="submission" date="2013-11" db="EMBL/GenBank/DDBJ databases">
        <title>Genome sequencing of Stegodyphus mimosarum.</title>
        <authorList>
            <person name="Bechsgaard J."/>
        </authorList>
    </citation>
    <scope>NUCLEOTIDE SEQUENCE [LARGE SCALE GENOMIC DNA]</scope>
</reference>
<dbReference type="STRING" id="407821.A0A087T903"/>
<keyword evidence="3 11" id="KW-0808">Transferase</keyword>
<keyword evidence="12" id="KW-1185">Reference proteome</keyword>
<dbReference type="OrthoDB" id="1298661at2759"/>
<evidence type="ECO:0000256" key="2">
    <source>
        <dbReference type="ARBA" id="ARBA00022603"/>
    </source>
</evidence>
<comment type="catalytic activity">
    <reaction evidence="10">
        <text>N-terminal L-alanyl-L-prolyl-L-lysyl-[protein] + 3 S-adenosyl-L-methionine = N-terminal N,N,N-trimethyl-L-alanyl-L-prolyl-L-lysyl-[protein] + 3 S-adenosyl-L-homocysteine + 3 H(+)</text>
        <dbReference type="Rhea" id="RHEA:54712"/>
        <dbReference type="Rhea" id="RHEA-COMP:13785"/>
        <dbReference type="Rhea" id="RHEA-COMP:13971"/>
        <dbReference type="ChEBI" id="CHEBI:15378"/>
        <dbReference type="ChEBI" id="CHEBI:57856"/>
        <dbReference type="ChEBI" id="CHEBI:59789"/>
        <dbReference type="ChEBI" id="CHEBI:138057"/>
        <dbReference type="ChEBI" id="CHEBI:138315"/>
        <dbReference type="EC" id="2.1.1.244"/>
    </reaction>
</comment>